<accession>A0A6J3M206</accession>
<dbReference type="Proteomes" id="UP000504637">
    <property type="component" value="Unplaced"/>
</dbReference>
<reference evidence="2" key="2">
    <citation type="submission" date="2020-04" db="EMBL/GenBank/DDBJ databases">
        <authorList>
            <consortium name="NCBI Genome Project"/>
        </authorList>
    </citation>
    <scope>NUCLEOTIDE SEQUENCE</scope>
    <source>
        <strain evidence="2">CBS 342.82</strain>
    </source>
</reference>
<reference evidence="2" key="3">
    <citation type="submission" date="2025-08" db="UniProtKB">
        <authorList>
            <consortium name="RefSeq"/>
        </authorList>
    </citation>
    <scope>IDENTIFICATION</scope>
    <source>
        <strain evidence="2">CBS 342.82</strain>
    </source>
</reference>
<gene>
    <name evidence="2" type="ORF">K489DRAFT_230997</name>
</gene>
<dbReference type="GeneID" id="54357611"/>
<proteinExistence type="predicted"/>
<organism evidence="2">
    <name type="scientific">Dissoconium aciculare CBS 342.82</name>
    <dbReference type="NCBI Taxonomy" id="1314786"/>
    <lineage>
        <taxon>Eukaryota</taxon>
        <taxon>Fungi</taxon>
        <taxon>Dikarya</taxon>
        <taxon>Ascomycota</taxon>
        <taxon>Pezizomycotina</taxon>
        <taxon>Dothideomycetes</taxon>
        <taxon>Dothideomycetidae</taxon>
        <taxon>Mycosphaerellales</taxon>
        <taxon>Dissoconiaceae</taxon>
        <taxon>Dissoconium</taxon>
    </lineage>
</organism>
<evidence type="ECO:0000313" key="2">
    <source>
        <dbReference type="RefSeq" id="XP_033459077.1"/>
    </source>
</evidence>
<evidence type="ECO:0000313" key="1">
    <source>
        <dbReference type="Proteomes" id="UP000504637"/>
    </source>
</evidence>
<keyword evidence="1" id="KW-1185">Reference proteome</keyword>
<protein>
    <submittedName>
        <fullName evidence="2">Uncharacterized protein</fullName>
    </submittedName>
</protein>
<name>A0A6J3M206_9PEZI</name>
<reference evidence="2" key="1">
    <citation type="submission" date="2020-01" db="EMBL/GenBank/DDBJ databases">
        <authorList>
            <consortium name="DOE Joint Genome Institute"/>
            <person name="Haridas S."/>
            <person name="Albert R."/>
            <person name="Binder M."/>
            <person name="Bloem J."/>
            <person name="Labutti K."/>
            <person name="Salamov A."/>
            <person name="Andreopoulos B."/>
            <person name="Baker S.E."/>
            <person name="Barry K."/>
            <person name="Bills G."/>
            <person name="Bluhm B.H."/>
            <person name="Cannon C."/>
            <person name="Castanera R."/>
            <person name="Culley D.E."/>
            <person name="Daum C."/>
            <person name="Ezra D."/>
            <person name="Gonzalez J.B."/>
            <person name="Henrissat B."/>
            <person name="Kuo A."/>
            <person name="Liang C."/>
            <person name="Lipzen A."/>
            <person name="Lutzoni F."/>
            <person name="Magnuson J."/>
            <person name="Mondo S."/>
            <person name="Nolan M."/>
            <person name="Ohm R."/>
            <person name="Pangilinan J."/>
            <person name="Park H.-J."/>
            <person name="Ramirez L."/>
            <person name="Alfaro M."/>
            <person name="Sun H."/>
            <person name="Tritt A."/>
            <person name="Yoshinaga Y."/>
            <person name="Zwiers L.-H."/>
            <person name="Turgeon B.G."/>
            <person name="Goodwin S.B."/>
            <person name="Spatafora J.W."/>
            <person name="Crous P.W."/>
            <person name="Grigoriev I.V."/>
        </authorList>
    </citation>
    <scope>NUCLEOTIDE SEQUENCE</scope>
    <source>
        <strain evidence="2">CBS 342.82</strain>
    </source>
</reference>
<dbReference type="RefSeq" id="XP_033459077.1">
    <property type="nucleotide sequence ID" value="XM_033599812.1"/>
</dbReference>
<sequence length="170" mass="18430">MRKEEEEPKTQSSFRRPSNARFFPFSTRVGSCHCRRWGGEGSGVASLSFPDRLQLAWTFFCGSDSSSVRVPSIGMSVHGGWPIGWLAGCAGQPVGDAEGGKSFFCLFLSPPHVVVVQLAWSSAVGEFSYFPCGKKNYNWLDGWMDGLDFGPFIMEGGRDGGMEGSVLGSP</sequence>
<dbReference type="AlphaFoldDB" id="A0A6J3M206"/>